<accession>A0A2M8EI71</accession>
<evidence type="ECO:0000313" key="2">
    <source>
        <dbReference type="EMBL" id="PJC22179.1"/>
    </source>
</evidence>
<dbReference type="EMBL" id="PFSK01000041">
    <property type="protein sequence ID" value="PJC22179.1"/>
    <property type="molecule type" value="Genomic_DNA"/>
</dbReference>
<proteinExistence type="predicted"/>
<comment type="caution">
    <text evidence="2">The sequence shown here is derived from an EMBL/GenBank/DDBJ whole genome shotgun (WGS) entry which is preliminary data.</text>
</comment>
<feature type="transmembrane region" description="Helical" evidence="1">
    <location>
        <begin position="6"/>
        <end position="25"/>
    </location>
</feature>
<feature type="transmembrane region" description="Helical" evidence="1">
    <location>
        <begin position="134"/>
        <end position="156"/>
    </location>
</feature>
<dbReference type="Proteomes" id="UP000228781">
    <property type="component" value="Unassembled WGS sequence"/>
</dbReference>
<keyword evidence="1" id="KW-0472">Membrane</keyword>
<evidence type="ECO:0000313" key="3">
    <source>
        <dbReference type="Proteomes" id="UP000228781"/>
    </source>
</evidence>
<reference evidence="3" key="1">
    <citation type="submission" date="2017-09" db="EMBL/GenBank/DDBJ databases">
        <title>Depth-based differentiation of microbial function through sediment-hosted aquifers and enrichment of novel symbionts in the deep terrestrial subsurface.</title>
        <authorList>
            <person name="Probst A.J."/>
            <person name="Ladd B."/>
            <person name="Jarett J.K."/>
            <person name="Geller-Mcgrath D.E."/>
            <person name="Sieber C.M.K."/>
            <person name="Emerson J.B."/>
            <person name="Anantharaman K."/>
            <person name="Thomas B.C."/>
            <person name="Malmstrom R."/>
            <person name="Stieglmeier M."/>
            <person name="Klingl A."/>
            <person name="Woyke T."/>
            <person name="Ryan C.M."/>
            <person name="Banfield J.F."/>
        </authorList>
    </citation>
    <scope>NUCLEOTIDE SEQUENCE [LARGE SCALE GENOMIC DNA]</scope>
</reference>
<protein>
    <submittedName>
        <fullName evidence="2">Uncharacterized protein</fullName>
    </submittedName>
</protein>
<keyword evidence="1" id="KW-1133">Transmembrane helix</keyword>
<organism evidence="2 3">
    <name type="scientific">candidate division WWE3 bacterium CG_4_9_14_0_2_um_filter_48_10</name>
    <dbReference type="NCBI Taxonomy" id="1975078"/>
    <lineage>
        <taxon>Bacteria</taxon>
        <taxon>Katanobacteria</taxon>
    </lineage>
</organism>
<dbReference type="AlphaFoldDB" id="A0A2M8EI71"/>
<name>A0A2M8EI71_UNCKA</name>
<keyword evidence="1" id="KW-0812">Transmembrane</keyword>
<gene>
    <name evidence="2" type="ORF">CO059_02735</name>
</gene>
<evidence type="ECO:0000256" key="1">
    <source>
        <dbReference type="SAM" id="Phobius"/>
    </source>
</evidence>
<sequence>MKGAVFTLLLVVAIAATLGLVFFNYQIDRQVNGWKTRAQVSSEPNDMLAWMTNVKEGMERWGMTSGYAALIFRTPKNDMSLIYKTLINHVEQAQRLTTMDRLSPEYQTGLDNLRGSIRELDLQANYFWLIHDGLLLFAVTVVLWILVVGWLIVWAITV</sequence>